<evidence type="ECO:0000256" key="13">
    <source>
        <dbReference type="ARBA" id="ARBA00052585"/>
    </source>
</evidence>
<dbReference type="SUPFAM" id="SSF55326">
    <property type="entry name" value="PurM N-terminal domain-like"/>
    <property type="match status" value="2"/>
</dbReference>
<dbReference type="CDD" id="cd02203">
    <property type="entry name" value="PurL_repeat1"/>
    <property type="match status" value="1"/>
</dbReference>
<dbReference type="SUPFAM" id="SSF52317">
    <property type="entry name" value="Class I glutamine amidotransferase-like"/>
    <property type="match status" value="1"/>
</dbReference>
<evidence type="ECO:0000256" key="14">
    <source>
        <dbReference type="ARBA" id="ARBA00071729"/>
    </source>
</evidence>
<dbReference type="SMART" id="SM01211">
    <property type="entry name" value="GATase_5"/>
    <property type="match status" value="1"/>
</dbReference>
<comment type="catalytic activity">
    <reaction evidence="13">
        <text>N(2)-formyl-N(1)-(5-phospho-beta-D-ribosyl)glycinamide + L-glutamine + ATP + H2O = 2-formamido-N(1)-(5-O-phospho-beta-D-ribosyl)acetamidine + L-glutamate + ADP + phosphate + H(+)</text>
        <dbReference type="Rhea" id="RHEA:17129"/>
        <dbReference type="ChEBI" id="CHEBI:15377"/>
        <dbReference type="ChEBI" id="CHEBI:15378"/>
        <dbReference type="ChEBI" id="CHEBI:29985"/>
        <dbReference type="ChEBI" id="CHEBI:30616"/>
        <dbReference type="ChEBI" id="CHEBI:43474"/>
        <dbReference type="ChEBI" id="CHEBI:58359"/>
        <dbReference type="ChEBI" id="CHEBI:147286"/>
        <dbReference type="ChEBI" id="CHEBI:147287"/>
        <dbReference type="ChEBI" id="CHEBI:456216"/>
        <dbReference type="EC" id="6.3.5.3"/>
    </reaction>
</comment>
<dbReference type="CDD" id="cd02204">
    <property type="entry name" value="PurL_repeat2"/>
    <property type="match status" value="1"/>
</dbReference>
<dbReference type="PANTHER" id="PTHR10099">
    <property type="entry name" value="PHOSPHORIBOSYLFORMYLGLYCINAMIDINE SYNTHASE"/>
    <property type="match status" value="1"/>
</dbReference>
<evidence type="ECO:0000256" key="6">
    <source>
        <dbReference type="ARBA" id="ARBA00022741"/>
    </source>
</evidence>
<evidence type="ECO:0000256" key="11">
    <source>
        <dbReference type="ARBA" id="ARBA00029823"/>
    </source>
</evidence>
<dbReference type="Gene3D" id="3.30.1330.10">
    <property type="entry name" value="PurM-like, N-terminal domain"/>
    <property type="match status" value="2"/>
</dbReference>
<dbReference type="InterPro" id="IPR029062">
    <property type="entry name" value="Class_I_gatase-like"/>
</dbReference>
<dbReference type="InterPro" id="IPR010918">
    <property type="entry name" value="PurM-like_C_dom"/>
</dbReference>
<dbReference type="InterPro" id="IPR036921">
    <property type="entry name" value="PurM-like_N_sf"/>
</dbReference>
<dbReference type="GO" id="GO:0006189">
    <property type="term" value="P:'de novo' IMP biosynthetic process"/>
    <property type="evidence" value="ECO:0007669"/>
    <property type="project" value="UniProtKB-UniPathway"/>
</dbReference>
<evidence type="ECO:0000256" key="10">
    <source>
        <dbReference type="ARBA" id="ARBA00022962"/>
    </source>
</evidence>
<feature type="domain" description="FGAR-AT PurM N-terminal-like" evidence="17">
    <location>
        <begin position="456"/>
        <end position="611"/>
    </location>
</feature>
<sequence>MAQSNSEHSRHWFFGGKMVIDGKEKPTSLFKIVKKPYVDSKPNNSVIAFHDNSSAMHSATHPNPISVLIPTGTKDQPGKMEEKKRDWNILFTAETHNFPSGIAPFPGAETGTGGRLRDTHAAGAGSLVLAGTAAYCVGNLYIPGYELPWEDKDFKYPSNKAYPLQIMIEASNGASDYGNKFGEPVITGYARSFGMRVPKFSPKDSPAAKGEMERVEWIKPIMFTGGIGQIDNLHIAKGEAKKGMLIIKIGGPAYRIGMGGGAASSMFQGENAEALDFNAVQRGDAEMLQRVNRVIRACVELGEKNPIVAIHDQGAGGNGNVLKEISEESGAAIDLSKILCGDPSMSALELWGAEYQENDALLLEEKDLARFDAICKRENAPYSVVGKVSGDGRITVVDKNGKKPVDLDLKDVLGKLPPKTFKSNTLTANLVPLSLPTEVKINGVLDRVLRLVSVGSKRYLTNKVDRSVTGLIAQQQCVGPLHIPLSDVAIIAQSYLGKTGAATAIGEQPIKGLLSPAAMARLSVAEALSNLVWAKITDINNIKASGNWMWAAKFDGGAAAMYEAAVAMSEMMIALGIALDGGKDSLSMAANAPGEKLPVKCPGALVISAYCSMADVTIHVTPDLKRLKDGRLLLLSLSSKARMGGSSLAHVYNQLGAVSPDVEDFKAFLAMFNCVQSLLAQGLVSAGHDRSDGGLLTTILEMAFAGNTGVDIEVQASGDFTKEQLLSRGGIDFLFNEEVGLVMEVAETNMSKVLAECKKADIRCTSIGRVREDPKVTVTLAGSSVFTSDIRILRDKWEATSFQLEMRQCNPACVKSERDTLKDRKAPSYKLSYTPTPTAELSGKRHAVAIVRQEGSNGDREMLAAFHAAGFDAWDVHMNDLAAGRTNLSNFRGVVFVGGFSYADVLDSAKGWAATIKYNSKLSAQFQAFYERKDTFSLGVCNGCQLMALMGWVPEGPGKMKDTAQPRFVHNESSRFESRWTTVRIEKSPAIMFDGMEGSVLGVWVAHGEGRALFPDKKVLKAAQAANLVPMRYADDDGKATQVYPFNPNGSADAIASLCSADGRHIAMMPHPERCYLKWQWPYMPEDWRSDLKSGPWLKMFQNARKWCDTN</sequence>
<dbReference type="Pfam" id="PF22689">
    <property type="entry name" value="FGAR-AT_PurM_N-like"/>
    <property type="match status" value="1"/>
</dbReference>
<evidence type="ECO:0000256" key="12">
    <source>
        <dbReference type="ARBA" id="ARBA00032632"/>
    </source>
</evidence>
<evidence type="ECO:0000256" key="15">
    <source>
        <dbReference type="SAM" id="MobiDB-lite"/>
    </source>
</evidence>
<accession>A0A7S0DLX5</accession>
<evidence type="ECO:0000256" key="1">
    <source>
        <dbReference type="ARBA" id="ARBA00004920"/>
    </source>
</evidence>
<keyword evidence="5" id="KW-0479">Metal-binding</keyword>
<dbReference type="UniPathway" id="UPA00074">
    <property type="reaction ID" value="UER00128"/>
</dbReference>
<keyword evidence="9" id="KW-0460">Magnesium</keyword>
<dbReference type="PROSITE" id="PS51273">
    <property type="entry name" value="GATASE_TYPE_1"/>
    <property type="match status" value="1"/>
</dbReference>
<dbReference type="FunFam" id="3.40.50.880:FF:000008">
    <property type="entry name" value="Phosphoribosylformylglycinamidine synthase"/>
    <property type="match status" value="1"/>
</dbReference>
<dbReference type="InterPro" id="IPR055181">
    <property type="entry name" value="FGAR-AT_PurM_N-like"/>
</dbReference>
<feature type="domain" description="PurM-like C-terminal" evidence="16">
    <location>
        <begin position="631"/>
        <end position="779"/>
    </location>
</feature>
<dbReference type="GO" id="GO:0004642">
    <property type="term" value="F:phosphoribosylformylglycinamidine synthase activity"/>
    <property type="evidence" value="ECO:0007669"/>
    <property type="project" value="UniProtKB-EC"/>
</dbReference>
<evidence type="ECO:0000256" key="7">
    <source>
        <dbReference type="ARBA" id="ARBA00022755"/>
    </source>
</evidence>
<dbReference type="FunFam" id="3.30.1330.10:FF:000007">
    <property type="entry name" value="Phosphoribosylformylglycinamidine synthase, putative"/>
    <property type="match status" value="1"/>
</dbReference>
<dbReference type="NCBIfam" id="TIGR01735">
    <property type="entry name" value="FGAM_synt"/>
    <property type="match status" value="1"/>
</dbReference>
<comment type="similarity">
    <text evidence="2">In the N-terminal section; belongs to the FGAMS family.</text>
</comment>
<dbReference type="NCBIfam" id="NF003672">
    <property type="entry name" value="PRK05297.1"/>
    <property type="match status" value="1"/>
</dbReference>
<protein>
    <recommendedName>
        <fullName evidence="14">Phosphoribosylformylglycinamidine synthase</fullName>
        <ecNumber evidence="3">6.3.5.3</ecNumber>
    </recommendedName>
    <alternativeName>
        <fullName evidence="12">Formylglycinamide ribonucleotide amidotransferase</fullName>
    </alternativeName>
    <alternativeName>
        <fullName evidence="11">Formylglycinamide ribotide amidotransferase</fullName>
    </alternativeName>
</protein>
<comment type="pathway">
    <text evidence="1">Purine metabolism; IMP biosynthesis via de novo pathway; 5-amino-1-(5-phospho-D-ribosyl)imidazole from N(2)-formyl-N(1)-(5-phospho-D-ribosyl)glycinamide: step 1/2.</text>
</comment>
<feature type="domain" description="PurM-like C-terminal" evidence="16">
    <location>
        <begin position="241"/>
        <end position="398"/>
    </location>
</feature>
<evidence type="ECO:0000256" key="2">
    <source>
        <dbReference type="ARBA" id="ARBA00008608"/>
    </source>
</evidence>
<evidence type="ECO:0000256" key="3">
    <source>
        <dbReference type="ARBA" id="ARBA00012747"/>
    </source>
</evidence>
<dbReference type="Pfam" id="PF13507">
    <property type="entry name" value="GATase_5"/>
    <property type="match status" value="1"/>
</dbReference>
<evidence type="ECO:0000259" key="17">
    <source>
        <dbReference type="Pfam" id="PF22689"/>
    </source>
</evidence>
<proteinExistence type="inferred from homology"/>
<gene>
    <name evidence="18" type="ORF">LAMO00422_LOCUS16283</name>
</gene>
<dbReference type="GO" id="GO:0046872">
    <property type="term" value="F:metal ion binding"/>
    <property type="evidence" value="ECO:0007669"/>
    <property type="project" value="UniProtKB-KW"/>
</dbReference>
<feature type="region of interest" description="Disordered" evidence="15">
    <location>
        <begin position="60"/>
        <end position="79"/>
    </location>
</feature>
<evidence type="ECO:0000259" key="16">
    <source>
        <dbReference type="Pfam" id="PF02769"/>
    </source>
</evidence>
<keyword evidence="8" id="KW-0067">ATP-binding</keyword>
<dbReference type="PANTHER" id="PTHR10099:SF1">
    <property type="entry name" value="PHOSPHORIBOSYLFORMYLGLYCINAMIDINE SYNTHASE"/>
    <property type="match status" value="1"/>
</dbReference>
<keyword evidence="10" id="KW-0315">Glutamine amidotransferase</keyword>
<dbReference type="Gene3D" id="3.90.650.10">
    <property type="entry name" value="PurM-like C-terminal domain"/>
    <property type="match status" value="2"/>
</dbReference>
<dbReference type="Pfam" id="PF02769">
    <property type="entry name" value="AIRS_C"/>
    <property type="match status" value="2"/>
</dbReference>
<organism evidence="18">
    <name type="scientific">Amorphochlora amoebiformis</name>
    <dbReference type="NCBI Taxonomy" id="1561963"/>
    <lineage>
        <taxon>Eukaryota</taxon>
        <taxon>Sar</taxon>
        <taxon>Rhizaria</taxon>
        <taxon>Cercozoa</taxon>
        <taxon>Chlorarachniophyceae</taxon>
        <taxon>Amorphochlora</taxon>
    </lineage>
</organism>
<keyword evidence="4" id="KW-0436">Ligase</keyword>
<dbReference type="CDD" id="cd01740">
    <property type="entry name" value="GATase1_FGAR_AT"/>
    <property type="match status" value="1"/>
</dbReference>
<keyword evidence="6" id="KW-0547">Nucleotide-binding</keyword>
<dbReference type="GO" id="GO:0005737">
    <property type="term" value="C:cytoplasm"/>
    <property type="evidence" value="ECO:0007669"/>
    <property type="project" value="TreeGrafter"/>
</dbReference>
<dbReference type="EC" id="6.3.5.3" evidence="3"/>
<evidence type="ECO:0000256" key="8">
    <source>
        <dbReference type="ARBA" id="ARBA00022840"/>
    </source>
</evidence>
<keyword evidence="7" id="KW-0658">Purine biosynthesis</keyword>
<dbReference type="InterPro" id="IPR010073">
    <property type="entry name" value="PurL_large"/>
</dbReference>
<dbReference type="AlphaFoldDB" id="A0A7S0DLX5"/>
<evidence type="ECO:0000256" key="4">
    <source>
        <dbReference type="ARBA" id="ARBA00022598"/>
    </source>
</evidence>
<evidence type="ECO:0000256" key="9">
    <source>
        <dbReference type="ARBA" id="ARBA00022842"/>
    </source>
</evidence>
<evidence type="ECO:0000313" key="18">
    <source>
        <dbReference type="EMBL" id="CAD8457336.1"/>
    </source>
</evidence>
<dbReference type="InterPro" id="IPR036676">
    <property type="entry name" value="PurM-like_C_sf"/>
</dbReference>
<evidence type="ECO:0000256" key="5">
    <source>
        <dbReference type="ARBA" id="ARBA00022723"/>
    </source>
</evidence>
<reference evidence="18" key="1">
    <citation type="submission" date="2021-01" db="EMBL/GenBank/DDBJ databases">
        <authorList>
            <person name="Corre E."/>
            <person name="Pelletier E."/>
            <person name="Niang G."/>
            <person name="Scheremetjew M."/>
            <person name="Finn R."/>
            <person name="Kale V."/>
            <person name="Holt S."/>
            <person name="Cochrane G."/>
            <person name="Meng A."/>
            <person name="Brown T."/>
            <person name="Cohen L."/>
        </authorList>
    </citation>
    <scope>NUCLEOTIDE SEQUENCE</scope>
    <source>
        <strain evidence="18">CCMP2058</strain>
    </source>
</reference>
<dbReference type="Gene3D" id="3.40.50.880">
    <property type="match status" value="1"/>
</dbReference>
<dbReference type="EMBL" id="HBEM01023953">
    <property type="protein sequence ID" value="CAD8457336.1"/>
    <property type="molecule type" value="Transcribed_RNA"/>
</dbReference>
<dbReference type="SUPFAM" id="SSF56042">
    <property type="entry name" value="PurM C-terminal domain-like"/>
    <property type="match status" value="2"/>
</dbReference>
<dbReference type="FunFam" id="3.90.650.10:FF:000024">
    <property type="entry name" value="Phosphoribosylformylglycinamidine synthase"/>
    <property type="match status" value="1"/>
</dbReference>
<name>A0A7S0DLX5_9EUKA</name>
<dbReference type="GO" id="GO:0005524">
    <property type="term" value="F:ATP binding"/>
    <property type="evidence" value="ECO:0007669"/>
    <property type="project" value="UniProtKB-KW"/>
</dbReference>